<dbReference type="AlphaFoldDB" id="A0A1U6HXM2"/>
<evidence type="ECO:0000313" key="6">
    <source>
        <dbReference type="Proteomes" id="UP000190989"/>
    </source>
</evidence>
<dbReference type="Proteomes" id="UP000190989">
    <property type="component" value="Unassembled WGS sequence"/>
</dbReference>
<dbReference type="Gene3D" id="3.40.50.1820">
    <property type="entry name" value="alpha/beta hydrolase"/>
    <property type="match status" value="1"/>
</dbReference>
<reference evidence="6" key="1">
    <citation type="submission" date="2017-02" db="EMBL/GenBank/DDBJ databases">
        <authorList>
            <person name="Varghese N."/>
            <person name="Submissions S."/>
        </authorList>
    </citation>
    <scope>NUCLEOTIDE SEQUENCE [LARGE SCALE GENOMIC DNA]</scope>
    <source>
        <strain evidence="6">SM117</strain>
    </source>
</reference>
<accession>A0A1U6HXM2</accession>
<dbReference type="InterPro" id="IPR050300">
    <property type="entry name" value="GDXG_lipolytic_enzyme"/>
</dbReference>
<evidence type="ECO:0000256" key="2">
    <source>
        <dbReference type="ARBA" id="ARBA00022801"/>
    </source>
</evidence>
<organism evidence="5 6">
    <name type="scientific">Novosphingobium mathurense</name>
    <dbReference type="NCBI Taxonomy" id="428990"/>
    <lineage>
        <taxon>Bacteria</taxon>
        <taxon>Pseudomonadati</taxon>
        <taxon>Pseudomonadota</taxon>
        <taxon>Alphaproteobacteria</taxon>
        <taxon>Sphingomonadales</taxon>
        <taxon>Sphingomonadaceae</taxon>
        <taxon>Novosphingobium</taxon>
    </lineage>
</organism>
<dbReference type="InterPro" id="IPR013094">
    <property type="entry name" value="AB_hydrolase_3"/>
</dbReference>
<dbReference type="EMBL" id="FVZE01000003">
    <property type="protein sequence ID" value="SLK00510.1"/>
    <property type="molecule type" value="Genomic_DNA"/>
</dbReference>
<dbReference type="PANTHER" id="PTHR48081">
    <property type="entry name" value="AB HYDROLASE SUPERFAMILY PROTEIN C4A8.06C"/>
    <property type="match status" value="1"/>
</dbReference>
<sequence>MPLNPQIEALLGAMAEMEMPSFPEATPEQVRALNDNPMFDAEGLTLARVEDIDLALEGRSVPARLYVPEGTAADVALTLFYHGGGWVVGTLDTHDALCRQLARESGSAVLSVGYRLAPEHPFPAGLDDCYDALAWAAANGKALGVDTTRLAVAGDSAGGNLAAAVAIRARDESGPPLRHQLLIYPVTDNDFTLSSYAEHGQNGGFLSTAMMQWFWDHYVGPRNSGHVPLATVHRTEDLAGLPPATVITAEFDPLRDEGMAYAARLAEAGVPTEAEIAPGMIHGFASMFSAVPDALPYLDRASARLREALA</sequence>
<dbReference type="Pfam" id="PF07859">
    <property type="entry name" value="Abhydrolase_3"/>
    <property type="match status" value="1"/>
</dbReference>
<dbReference type="InterPro" id="IPR029058">
    <property type="entry name" value="AB_hydrolase_fold"/>
</dbReference>
<dbReference type="SUPFAM" id="SSF53474">
    <property type="entry name" value="alpha/beta-Hydrolases"/>
    <property type="match status" value="1"/>
</dbReference>
<evidence type="ECO:0000256" key="1">
    <source>
        <dbReference type="ARBA" id="ARBA00010515"/>
    </source>
</evidence>
<keyword evidence="6" id="KW-1185">Reference proteome</keyword>
<evidence type="ECO:0000313" key="5">
    <source>
        <dbReference type="EMBL" id="SLK00510.1"/>
    </source>
</evidence>
<feature type="active site" evidence="3">
    <location>
        <position position="156"/>
    </location>
</feature>
<proteinExistence type="inferred from homology"/>
<dbReference type="PROSITE" id="PS01174">
    <property type="entry name" value="LIPASE_GDXG_SER"/>
    <property type="match status" value="1"/>
</dbReference>
<evidence type="ECO:0000256" key="3">
    <source>
        <dbReference type="PROSITE-ProRule" id="PRU10038"/>
    </source>
</evidence>
<dbReference type="GO" id="GO:0016787">
    <property type="term" value="F:hydrolase activity"/>
    <property type="evidence" value="ECO:0007669"/>
    <property type="project" value="UniProtKB-KW"/>
</dbReference>
<evidence type="ECO:0000259" key="4">
    <source>
        <dbReference type="Pfam" id="PF07859"/>
    </source>
</evidence>
<dbReference type="PANTHER" id="PTHR48081:SF8">
    <property type="entry name" value="ALPHA_BETA HYDROLASE FOLD-3 DOMAIN-CONTAINING PROTEIN-RELATED"/>
    <property type="match status" value="1"/>
</dbReference>
<feature type="domain" description="Alpha/beta hydrolase fold-3" evidence="4">
    <location>
        <begin position="79"/>
        <end position="285"/>
    </location>
</feature>
<dbReference type="RefSeq" id="WP_079730588.1">
    <property type="nucleotide sequence ID" value="NZ_FVZE01000003.1"/>
</dbReference>
<dbReference type="FunFam" id="3.40.50.1820:FF:000089">
    <property type="entry name" value="Alpha/beta hydrolase"/>
    <property type="match status" value="1"/>
</dbReference>
<name>A0A1U6HXM2_9SPHN</name>
<gene>
    <name evidence="5" type="ORF">SAMN06295987_103307</name>
</gene>
<dbReference type="InterPro" id="IPR033140">
    <property type="entry name" value="Lipase_GDXG_put_SER_AS"/>
</dbReference>
<protein>
    <submittedName>
        <fullName evidence="5">Acetyl esterase</fullName>
    </submittedName>
</protein>
<dbReference type="STRING" id="428990.SAMN06295987_103307"/>
<comment type="similarity">
    <text evidence="1">Belongs to the 'GDXG' lipolytic enzyme family.</text>
</comment>
<keyword evidence="2" id="KW-0378">Hydrolase</keyword>